<gene>
    <name evidence="6" type="ORF">V6E02_05680</name>
</gene>
<evidence type="ECO:0000259" key="5">
    <source>
        <dbReference type="Pfam" id="PF00884"/>
    </source>
</evidence>
<accession>A0ABV0EGR9</accession>
<evidence type="ECO:0000313" key="7">
    <source>
        <dbReference type="Proteomes" id="UP001482231"/>
    </source>
</evidence>
<dbReference type="RefSeq" id="WP_347307805.1">
    <property type="nucleotide sequence ID" value="NZ_JBAJEX010000003.1"/>
</dbReference>
<dbReference type="CDD" id="cd00761">
    <property type="entry name" value="Glyco_tranf_GTA_type"/>
    <property type="match status" value="1"/>
</dbReference>
<feature type="transmembrane region" description="Helical" evidence="3">
    <location>
        <begin position="405"/>
        <end position="426"/>
    </location>
</feature>
<dbReference type="Gene3D" id="3.90.550.10">
    <property type="entry name" value="Spore Coat Polysaccharide Biosynthesis Protein SpsA, Chain A"/>
    <property type="match status" value="1"/>
</dbReference>
<evidence type="ECO:0000313" key="6">
    <source>
        <dbReference type="EMBL" id="MEO1766698.1"/>
    </source>
</evidence>
<evidence type="ECO:0000256" key="1">
    <source>
        <dbReference type="ARBA" id="ARBA00008779"/>
    </source>
</evidence>
<dbReference type="CDD" id="cd16148">
    <property type="entry name" value="sulfatase_like"/>
    <property type="match status" value="1"/>
</dbReference>
<keyword evidence="3" id="KW-0812">Transmembrane</keyword>
<dbReference type="InterPro" id="IPR000917">
    <property type="entry name" value="Sulfatase_N"/>
</dbReference>
<feature type="domain" description="Sulfatase N-terminal" evidence="5">
    <location>
        <begin position="559"/>
        <end position="899"/>
    </location>
</feature>
<comment type="similarity">
    <text evidence="1">Belongs to the sulfatase family.</text>
</comment>
<dbReference type="InterPro" id="IPR050738">
    <property type="entry name" value="Sulfatase"/>
</dbReference>
<dbReference type="PANTHER" id="PTHR42693:SF53">
    <property type="entry name" value="ENDO-4-O-SULFATASE"/>
    <property type="match status" value="1"/>
</dbReference>
<dbReference type="EMBL" id="JBAJEX010000003">
    <property type="protein sequence ID" value="MEO1766698.1"/>
    <property type="molecule type" value="Genomic_DNA"/>
</dbReference>
<feature type="transmembrane region" description="Helical" evidence="3">
    <location>
        <begin position="526"/>
        <end position="545"/>
    </location>
</feature>
<evidence type="ECO:0000256" key="2">
    <source>
        <dbReference type="ARBA" id="ARBA00022801"/>
    </source>
</evidence>
<keyword evidence="3" id="KW-1133">Transmembrane helix</keyword>
<dbReference type="Gene3D" id="3.40.720.10">
    <property type="entry name" value="Alkaline Phosphatase, subunit A"/>
    <property type="match status" value="1"/>
</dbReference>
<keyword evidence="2" id="KW-0378">Hydrolase</keyword>
<dbReference type="SUPFAM" id="SSF53649">
    <property type="entry name" value="Alkaline phosphatase-like"/>
    <property type="match status" value="1"/>
</dbReference>
<proteinExistence type="inferred from homology"/>
<evidence type="ECO:0000259" key="4">
    <source>
        <dbReference type="Pfam" id="PF00535"/>
    </source>
</evidence>
<evidence type="ECO:0000256" key="3">
    <source>
        <dbReference type="SAM" id="Phobius"/>
    </source>
</evidence>
<comment type="caution">
    <text evidence="6">The sequence shown here is derived from an EMBL/GenBank/DDBJ whole genome shotgun (WGS) entry which is preliminary data.</text>
</comment>
<dbReference type="InterPro" id="IPR017850">
    <property type="entry name" value="Alkaline_phosphatase_core_sf"/>
</dbReference>
<dbReference type="Proteomes" id="UP001482231">
    <property type="component" value="Unassembled WGS sequence"/>
</dbReference>
<organism evidence="6 7">
    <name type="scientific">Thiobacter aerophilum</name>
    <dbReference type="NCBI Taxonomy" id="3121275"/>
    <lineage>
        <taxon>Bacteria</taxon>
        <taxon>Pseudomonadati</taxon>
        <taxon>Pseudomonadota</taxon>
        <taxon>Betaproteobacteria</taxon>
        <taxon>Burkholderiales</taxon>
        <taxon>Thiobacteraceae</taxon>
        <taxon>Thiobacter</taxon>
    </lineage>
</organism>
<sequence>MSDSMPGNGVKQLTILICTHNRATLLARALESLNAAKRPTGWRVDILVVANACTDDTHALLEREATRSIQDASVLPLSWFSEAQPGKVHALNAAIPRLRTADLVAFVDDDQRVAQDYLLAACRAADAWPQFSLFCGRIVPDWDGSEPPWVHTEGRYAIRPRPVPQSGWGSEPRELTPADGLPGGGVLALRGDVFDRVGAFSVKLGPRGHDLGGSEDADFLERAFALGERCRYVPDMLQYHHVDPKRLSIAYVLRKAFARSKTEIIRRRVRTGIAPYHWKKLSIYVLSALWPPTPARMRYYLVRLAATLGEMAGAHANRWRPAWRDGEIRRTRMFLVLMILSAASALAAGWQAAPRGMTQGILAVSLVAAGAALGLSLWSLRAFVMAGPRLPAEIIRRYRVQALLAQLRLTAWAFVIASLLAIPGVAMQHAVARWLGQGASLGGQLVAAFTSLVLLTGLQFLRQLLWLPANIAASYRYRISRLYPIWFRLTPTRLKGATMLAVGVPTAAALAMALGDALEGRLTAALAWLAGLSFYGLLALWLRPVEARPVTAVRREGPPNLLLLGCDTLRADRLDGSHTRNAAPFLLELSRRGVRFDGCFTPCARTAPSLLALLTGCWPARLGVGDNFVPDEATQLASPALPHMLRRCGYRTLALSDWCGADLGKFELGFERVDTPEDQWNISLFIRQGPKDLRLFLALFTHNAFGRRFLPEIFYLAGVPNTDFLGREARHLLSECAADERPFLLNVFFSTTHGPFGSEYPYYLRYAPRDYTGESKFALSRVTDPWEIIRRQAEPRTAFDLDQIIALYDGCVARFDEEVRAILAHLEACGLAHNTIIVLYSDHGMEFFEHGTWGQGNSVVSDASNRIPLVICGPGIAPRVVTEPVRAIDLAPTLLDLCGMAKREQAAMDGCSLVRLMRGQAGGAPREVLTETGIWLSRLPDMHPQHRLYPPLTELLTVRDFATGTISVKPEWESAVRLAKDRALRVGRWKLVCQPLEEGLLLRLFDMEADPECRFDCAAEHPELLRSLWHRLTTLAGQELAGNPIPSCMTGEAARG</sequence>
<dbReference type="PANTHER" id="PTHR42693">
    <property type="entry name" value="ARYLSULFATASE FAMILY MEMBER"/>
    <property type="match status" value="1"/>
</dbReference>
<feature type="transmembrane region" description="Helical" evidence="3">
    <location>
        <begin position="359"/>
        <end position="384"/>
    </location>
</feature>
<dbReference type="Pfam" id="PF00884">
    <property type="entry name" value="Sulfatase"/>
    <property type="match status" value="1"/>
</dbReference>
<protein>
    <submittedName>
        <fullName evidence="6">Sulfatase-like hydrolase/transferase</fullName>
    </submittedName>
</protein>
<dbReference type="InterPro" id="IPR029044">
    <property type="entry name" value="Nucleotide-diphossugar_trans"/>
</dbReference>
<keyword evidence="7" id="KW-1185">Reference proteome</keyword>
<feature type="transmembrane region" description="Helical" evidence="3">
    <location>
        <begin position="446"/>
        <end position="473"/>
    </location>
</feature>
<feature type="transmembrane region" description="Helical" evidence="3">
    <location>
        <begin position="333"/>
        <end position="353"/>
    </location>
</feature>
<dbReference type="Pfam" id="PF00535">
    <property type="entry name" value="Glycos_transf_2"/>
    <property type="match status" value="1"/>
</dbReference>
<reference evidence="6 7" key="1">
    <citation type="submission" date="2024-02" db="EMBL/GenBank/DDBJ databases">
        <title>New thermophilic sulfur-oxidizing bacteria from a hot springs of the Uzon caldera (Kamchatka, Russia).</title>
        <authorList>
            <person name="Dukat A.M."/>
            <person name="Elcheninov A.G."/>
            <person name="Frolov E.N."/>
        </authorList>
    </citation>
    <scope>NUCLEOTIDE SEQUENCE [LARGE SCALE GENOMIC DNA]</scope>
    <source>
        <strain evidence="6 7">AK1</strain>
    </source>
</reference>
<dbReference type="InterPro" id="IPR001173">
    <property type="entry name" value="Glyco_trans_2-like"/>
</dbReference>
<dbReference type="SUPFAM" id="SSF53448">
    <property type="entry name" value="Nucleotide-diphospho-sugar transferases"/>
    <property type="match status" value="1"/>
</dbReference>
<name>A0ABV0EGR9_9BURK</name>
<feature type="domain" description="Glycosyltransferase 2-like" evidence="4">
    <location>
        <begin position="14"/>
        <end position="150"/>
    </location>
</feature>
<feature type="transmembrane region" description="Helical" evidence="3">
    <location>
        <begin position="494"/>
        <end position="514"/>
    </location>
</feature>
<keyword evidence="3" id="KW-0472">Membrane</keyword>